<name>A0A088RTQ6_LEIPA</name>
<dbReference type="KEGG" id="lpan:LPMP_231760"/>
<dbReference type="Pfam" id="PF01168">
    <property type="entry name" value="Ala_racemase_N"/>
    <property type="match status" value="1"/>
</dbReference>
<evidence type="ECO:0000256" key="3">
    <source>
        <dbReference type="PIRSR" id="PIRSR004848-1"/>
    </source>
</evidence>
<sequence length="245" mass="27103">MSRYDIASEPTAEALARNYKAVCDTVAQESGNRRVTLITVGKTKSPACLLSLYNLGQRVFGENYVQELEEKARELPGDTVWHFIGHLQSNKVRELLEGVPNLHVIQTIDSEKLANKVNEGCKKYRSGRSLEVYIQVNTSGEETKSGTEPGEATVALAKYIVGECPLLQLKGLMTIGMPDYTSRPENFECLTKCREEVAQAVQVAPEDLELSMGMSGDYVNAIRMGSTTVRVGSSIFGQRYYPPKQ</sequence>
<keyword evidence="7" id="KW-1185">Reference proteome</keyword>
<dbReference type="InterPro" id="IPR029066">
    <property type="entry name" value="PLP-binding_barrel"/>
</dbReference>
<keyword evidence="1 2" id="KW-0663">Pyridoxal phosphate</keyword>
<dbReference type="Proteomes" id="UP000063063">
    <property type="component" value="Chromosome 23"/>
</dbReference>
<comment type="cofactor">
    <cofactor evidence="3">
        <name>pyridoxal 5'-phosphate</name>
        <dbReference type="ChEBI" id="CHEBI:597326"/>
    </cofactor>
</comment>
<dbReference type="FunFam" id="3.20.20.10:FF:000007">
    <property type="entry name" value="Pyridoxal phosphate homeostasis protein"/>
    <property type="match status" value="1"/>
</dbReference>
<dbReference type="PROSITE" id="PS01211">
    <property type="entry name" value="UPF0001"/>
    <property type="match status" value="1"/>
</dbReference>
<feature type="domain" description="Alanine racemase N-terminal" evidence="5">
    <location>
        <begin position="13"/>
        <end position="238"/>
    </location>
</feature>
<dbReference type="PIRSF" id="PIRSF004848">
    <property type="entry name" value="YBL036c_PLPDEIII"/>
    <property type="match status" value="1"/>
</dbReference>
<evidence type="ECO:0000256" key="2">
    <source>
        <dbReference type="HAMAP-Rule" id="MF_03225"/>
    </source>
</evidence>
<dbReference type="HAMAP" id="MF_02087">
    <property type="entry name" value="PLP_homeostasis"/>
    <property type="match status" value="1"/>
</dbReference>
<dbReference type="GO" id="GO:0030170">
    <property type="term" value="F:pyridoxal phosphate binding"/>
    <property type="evidence" value="ECO:0007669"/>
    <property type="project" value="UniProtKB-UniRule"/>
</dbReference>
<organism evidence="6 7">
    <name type="scientific">Leishmania panamensis</name>
    <dbReference type="NCBI Taxonomy" id="5679"/>
    <lineage>
        <taxon>Eukaryota</taxon>
        <taxon>Discoba</taxon>
        <taxon>Euglenozoa</taxon>
        <taxon>Kinetoplastea</taxon>
        <taxon>Metakinetoplastina</taxon>
        <taxon>Trypanosomatida</taxon>
        <taxon>Trypanosomatidae</taxon>
        <taxon>Leishmaniinae</taxon>
        <taxon>Leishmania</taxon>
        <taxon>Leishmania guyanensis species complex</taxon>
    </lineage>
</organism>
<dbReference type="PANTHER" id="PTHR10146">
    <property type="entry name" value="PROLINE SYNTHETASE CO-TRANSCRIBED BACTERIAL HOMOLOG PROTEIN"/>
    <property type="match status" value="1"/>
</dbReference>
<gene>
    <name evidence="6" type="ORF">LPMP_231760</name>
</gene>
<dbReference type="RefSeq" id="XP_010699331.1">
    <property type="nucleotide sequence ID" value="XM_010701029.1"/>
</dbReference>
<evidence type="ECO:0000313" key="7">
    <source>
        <dbReference type="Proteomes" id="UP000063063"/>
    </source>
</evidence>
<evidence type="ECO:0000313" key="6">
    <source>
        <dbReference type="EMBL" id="AIN98624.1"/>
    </source>
</evidence>
<dbReference type="NCBIfam" id="TIGR00044">
    <property type="entry name" value="YggS family pyridoxal phosphate-dependent enzyme"/>
    <property type="match status" value="1"/>
</dbReference>
<accession>A0A088RTQ6</accession>
<dbReference type="VEuPathDB" id="TriTrypDB:LPMP_231760"/>
<reference evidence="6 7" key="1">
    <citation type="journal article" date="2015" name="Sci. Rep.">
        <title>The genome of Leishmania panamensis: insights into genomics of the L. (Viannia) subgenus.</title>
        <authorList>
            <person name="Llanes A."/>
            <person name="Restrepo C.M."/>
            <person name="Vecchio G.D."/>
            <person name="Anguizola F.J."/>
            <person name="Lleonart R."/>
        </authorList>
    </citation>
    <scope>NUCLEOTIDE SEQUENCE [LARGE SCALE GENOMIC DNA]</scope>
    <source>
        <strain evidence="6 7">MHOM/PA/94/PSC-1</strain>
    </source>
</reference>
<dbReference type="InterPro" id="IPR001608">
    <property type="entry name" value="Ala_racemase_N"/>
</dbReference>
<dbReference type="CDD" id="cd06822">
    <property type="entry name" value="PLPDE_III_YBL036c_euk"/>
    <property type="match status" value="1"/>
</dbReference>
<dbReference type="VEuPathDB" id="TriTrypDB:LPAL13_230025700"/>
<feature type="modified residue" description="N6-(pyridoxal phosphate)lysine" evidence="2 3">
    <location>
        <position position="42"/>
    </location>
</feature>
<dbReference type="PANTHER" id="PTHR10146:SF14">
    <property type="entry name" value="PYRIDOXAL PHOSPHATE HOMEOSTASIS PROTEIN"/>
    <property type="match status" value="1"/>
</dbReference>
<dbReference type="GeneID" id="22575381"/>
<dbReference type="InterPro" id="IPR011078">
    <property type="entry name" value="PyrdxlP_homeostasis"/>
</dbReference>
<evidence type="ECO:0000256" key="4">
    <source>
        <dbReference type="RuleBase" id="RU004514"/>
    </source>
</evidence>
<comment type="similarity">
    <text evidence="2 4">Belongs to the pyridoxal phosphate-binding protein YggS/PROSC family.</text>
</comment>
<dbReference type="EMBL" id="CP009392">
    <property type="protein sequence ID" value="AIN98624.1"/>
    <property type="molecule type" value="Genomic_DNA"/>
</dbReference>
<dbReference type="GO" id="GO:0016853">
    <property type="term" value="F:isomerase activity"/>
    <property type="evidence" value="ECO:0007669"/>
    <property type="project" value="UniProtKB-KW"/>
</dbReference>
<dbReference type="AlphaFoldDB" id="A0A088RTQ6"/>
<dbReference type="eggNOG" id="KOG3157">
    <property type="taxonomic scope" value="Eukaryota"/>
</dbReference>
<evidence type="ECO:0000256" key="1">
    <source>
        <dbReference type="ARBA" id="ARBA00022898"/>
    </source>
</evidence>
<proteinExistence type="inferred from homology"/>
<keyword evidence="6" id="KW-0413">Isomerase</keyword>
<dbReference type="OrthoDB" id="10264196at2759"/>
<dbReference type="SUPFAM" id="SSF51419">
    <property type="entry name" value="PLP-binding barrel"/>
    <property type="match status" value="1"/>
</dbReference>
<dbReference type="Gene3D" id="3.20.20.10">
    <property type="entry name" value="Alanine racemase"/>
    <property type="match status" value="1"/>
</dbReference>
<protein>
    <recommendedName>
        <fullName evidence="2">Pyridoxal phosphate homeostasis protein</fullName>
        <shortName evidence="2">PLP homeostasis protein</shortName>
    </recommendedName>
</protein>
<evidence type="ECO:0000259" key="5">
    <source>
        <dbReference type="Pfam" id="PF01168"/>
    </source>
</evidence>
<comment type="function">
    <text evidence="2">Pyridoxal 5'-phosphate (PLP)-binding protein, which may be involved in intracellular homeostatic regulation of pyridoxal 5'-phosphate (PLP), the active form of vitamin B6.</text>
</comment>